<evidence type="ECO:0000313" key="3">
    <source>
        <dbReference type="Proteomes" id="UP000772181"/>
    </source>
</evidence>
<protein>
    <submittedName>
        <fullName evidence="2">Uncharacterized protein</fullName>
    </submittedName>
</protein>
<keyword evidence="1" id="KW-0472">Membrane</keyword>
<name>A0A933GPR9_UNCTE</name>
<proteinExistence type="predicted"/>
<dbReference type="AlphaFoldDB" id="A0A933GPR9"/>
<organism evidence="2 3">
    <name type="scientific">Tectimicrobiota bacterium</name>
    <dbReference type="NCBI Taxonomy" id="2528274"/>
    <lineage>
        <taxon>Bacteria</taxon>
        <taxon>Pseudomonadati</taxon>
        <taxon>Nitrospinota/Tectimicrobiota group</taxon>
        <taxon>Candidatus Tectimicrobiota</taxon>
    </lineage>
</organism>
<reference evidence="2" key="1">
    <citation type="submission" date="2020-07" db="EMBL/GenBank/DDBJ databases">
        <title>Huge and variable diversity of episymbiotic CPR bacteria and DPANN archaea in groundwater ecosystems.</title>
        <authorList>
            <person name="He C.Y."/>
            <person name="Keren R."/>
            <person name="Whittaker M."/>
            <person name="Farag I.F."/>
            <person name="Doudna J."/>
            <person name="Cate J.H.D."/>
            <person name="Banfield J.F."/>
        </authorList>
    </citation>
    <scope>NUCLEOTIDE SEQUENCE</scope>
    <source>
        <strain evidence="2">NC_groundwater_1482_Ag_S-0.65um_47_24</strain>
    </source>
</reference>
<keyword evidence="1" id="KW-0812">Transmembrane</keyword>
<dbReference type="Proteomes" id="UP000772181">
    <property type="component" value="Unassembled WGS sequence"/>
</dbReference>
<gene>
    <name evidence="2" type="ORF">HY730_09545</name>
</gene>
<accession>A0A933GPR9</accession>
<feature type="transmembrane region" description="Helical" evidence="1">
    <location>
        <begin position="82"/>
        <end position="102"/>
    </location>
</feature>
<evidence type="ECO:0000313" key="2">
    <source>
        <dbReference type="EMBL" id="MBI4596599.1"/>
    </source>
</evidence>
<sequence length="112" mass="13274">MPVTLPIDVYEVFEKSFGKENAHMVVKSLEATISDVTDYRWKVTKDELLDSIRKEFVTREIFEERFKTLDNKMDERFKSLNFKLNIFLAIAFIALTFANPTFVKLLERLLKF</sequence>
<dbReference type="EMBL" id="JACQWF010000413">
    <property type="protein sequence ID" value="MBI4596599.1"/>
    <property type="molecule type" value="Genomic_DNA"/>
</dbReference>
<comment type="caution">
    <text evidence="2">The sequence shown here is derived from an EMBL/GenBank/DDBJ whole genome shotgun (WGS) entry which is preliminary data.</text>
</comment>
<keyword evidence="1" id="KW-1133">Transmembrane helix</keyword>
<evidence type="ECO:0000256" key="1">
    <source>
        <dbReference type="SAM" id="Phobius"/>
    </source>
</evidence>